<proteinExistence type="predicted"/>
<protein>
    <recommendedName>
        <fullName evidence="3">AsmA protein</fullName>
    </recommendedName>
</protein>
<dbReference type="GO" id="GO:0005886">
    <property type="term" value="C:plasma membrane"/>
    <property type="evidence" value="ECO:0007669"/>
    <property type="project" value="TreeGrafter"/>
</dbReference>
<dbReference type="PANTHER" id="PTHR30441:SF8">
    <property type="entry name" value="DUF748 DOMAIN-CONTAINING PROTEIN"/>
    <property type="match status" value="1"/>
</dbReference>
<reference evidence="2" key="1">
    <citation type="submission" date="2016-10" db="EMBL/GenBank/DDBJ databases">
        <authorList>
            <person name="Varghese N."/>
            <person name="Submissions S."/>
        </authorList>
    </citation>
    <scope>NUCLEOTIDE SEQUENCE [LARGE SCALE GENOMIC DNA]</scope>
    <source>
        <strain evidence="2">DSM 13327</strain>
    </source>
</reference>
<dbReference type="GO" id="GO:0090313">
    <property type="term" value="P:regulation of protein targeting to membrane"/>
    <property type="evidence" value="ECO:0007669"/>
    <property type="project" value="TreeGrafter"/>
</dbReference>
<dbReference type="InterPro" id="IPR052894">
    <property type="entry name" value="AsmA-related"/>
</dbReference>
<dbReference type="RefSeq" id="WP_090939291.1">
    <property type="nucleotide sequence ID" value="NZ_FOTS01000030.1"/>
</dbReference>
<sequence length="527" mass="57812">MKDWIASHKRLTFITLSIICTLLVLWQVFAVKIRQDIQDTLLLRVSQQLNGQLTVGSVDLSLSGRIKIQDVSLYDQQGVLLAQVPVIKMQYRWSDLTGGSLGLPKIETVTLERGELWLKQANNHFNWDDLLKKEQDESTSFRSKVELEDGKIHIETALFSQVLENATGIIDWQNSPEMTISLKGKADQSQVNVNGQWGENLPGDFNIQIDTLDVVKFKELFADTSYSLEAGTIQPLQITVKQDTKGTLHYQAEGSFSDLKLNGKVGIQQGHGKFSSNETGMRFEDVSLLISGQPAQGQGTISWVDGMAVLDFSLTLPDADPAAFVSGITAMRPLALQVQIAGSVAQPQITGNFSLPQISFSSMAVNGITGNFRYTDAKVLLQQVQGTVYQGNIAASGTVMTEDQSYELDVNGQGLTSSQLTDKDVQGPLAFNGHVSGKGDTAVTRGNFSIYDGKTYGIAFQKMTGLFVKKGTTTDISGIAIQTAYGTIYPEQLSQEALERLKQQDIPVSKEELKQAVTNKLLEKLMR</sequence>
<name>A0A1I4M6U3_9FIRM</name>
<keyword evidence="2" id="KW-1185">Reference proteome</keyword>
<evidence type="ECO:0000313" key="2">
    <source>
        <dbReference type="Proteomes" id="UP000199520"/>
    </source>
</evidence>
<organism evidence="1 2">
    <name type="scientific">Pelosinus propionicus DSM 13327</name>
    <dbReference type="NCBI Taxonomy" id="1123291"/>
    <lineage>
        <taxon>Bacteria</taxon>
        <taxon>Bacillati</taxon>
        <taxon>Bacillota</taxon>
        <taxon>Negativicutes</taxon>
        <taxon>Selenomonadales</taxon>
        <taxon>Sporomusaceae</taxon>
        <taxon>Pelosinus</taxon>
    </lineage>
</organism>
<dbReference type="STRING" id="1123291.SAMN04490355_103017"/>
<gene>
    <name evidence="1" type="ORF">SAMN04490355_103017</name>
</gene>
<dbReference type="Proteomes" id="UP000199520">
    <property type="component" value="Unassembled WGS sequence"/>
</dbReference>
<dbReference type="EMBL" id="FOTS01000030">
    <property type="protein sequence ID" value="SFL98843.1"/>
    <property type="molecule type" value="Genomic_DNA"/>
</dbReference>
<dbReference type="PANTHER" id="PTHR30441">
    <property type="entry name" value="DUF748 DOMAIN-CONTAINING PROTEIN"/>
    <property type="match status" value="1"/>
</dbReference>
<evidence type="ECO:0008006" key="3">
    <source>
        <dbReference type="Google" id="ProtNLM"/>
    </source>
</evidence>
<dbReference type="AlphaFoldDB" id="A0A1I4M6U3"/>
<dbReference type="OrthoDB" id="1672743at2"/>
<accession>A0A1I4M6U3</accession>
<evidence type="ECO:0000313" key="1">
    <source>
        <dbReference type="EMBL" id="SFL98843.1"/>
    </source>
</evidence>